<dbReference type="Proteomes" id="UP000020938">
    <property type="component" value="Unassembled WGS sequence"/>
</dbReference>
<accession>A0A016ECU6</accession>
<evidence type="ECO:0000313" key="2">
    <source>
        <dbReference type="Proteomes" id="UP000020938"/>
    </source>
</evidence>
<dbReference type="GO" id="GO:0005975">
    <property type="term" value="P:carbohydrate metabolic process"/>
    <property type="evidence" value="ECO:0007669"/>
    <property type="project" value="InterPro"/>
</dbReference>
<proteinExistence type="predicted"/>
<dbReference type="Gene3D" id="2.60.220.10">
    <property type="entry name" value="Polysaccharide lyase family 8-like, C-terminal"/>
    <property type="match status" value="1"/>
</dbReference>
<reference evidence="1 2" key="1">
    <citation type="submission" date="2014-02" db="EMBL/GenBank/DDBJ databases">
        <authorList>
            <person name="Sears C."/>
            <person name="Carroll K."/>
            <person name="Sack B.R."/>
            <person name="Qadri F."/>
            <person name="Myers L.L."/>
            <person name="Chung G.-T."/>
            <person name="Escheverria P."/>
            <person name="Fraser C.M."/>
            <person name="Sadzewicz L."/>
            <person name="Shefchek K.A."/>
            <person name="Tallon L."/>
            <person name="Das S.P."/>
            <person name="Daugherty S."/>
            <person name="Mongodin E.F."/>
        </authorList>
    </citation>
    <scope>NUCLEOTIDE SEQUENCE [LARGE SCALE GENOMIC DNA]</scope>
    <source>
        <strain evidence="1 2">3976T8</strain>
    </source>
</reference>
<dbReference type="EMBL" id="JGDS01000034">
    <property type="protein sequence ID" value="EXZ74926.1"/>
    <property type="molecule type" value="Genomic_DNA"/>
</dbReference>
<dbReference type="PATRIC" id="fig|1339314.3.peg.856"/>
<dbReference type="GO" id="GO:0003824">
    <property type="term" value="F:catalytic activity"/>
    <property type="evidence" value="ECO:0007669"/>
    <property type="project" value="UniProtKB-ARBA"/>
</dbReference>
<sequence length="101" mass="11533">MFSIYLKHCQNMPASYIYLILPATAQQKVRSFNSKSIHIVRNDETAQAVVIKDLCYVSIYQPMEIQIDGLRPITLSEPRTYIIHTKKGEFVAASPFIIADK</sequence>
<organism evidence="1 2">
    <name type="scientific">Bacteroides fragilis str. 3976T8</name>
    <dbReference type="NCBI Taxonomy" id="1339314"/>
    <lineage>
        <taxon>Bacteria</taxon>
        <taxon>Pseudomonadati</taxon>
        <taxon>Bacteroidota</taxon>
        <taxon>Bacteroidia</taxon>
        <taxon>Bacteroidales</taxon>
        <taxon>Bacteroidaceae</taxon>
        <taxon>Bacteroides</taxon>
    </lineage>
</organism>
<dbReference type="InterPro" id="IPR011071">
    <property type="entry name" value="Lyase_8-like_C"/>
</dbReference>
<name>A0A016ECU6_BACFG</name>
<dbReference type="AlphaFoldDB" id="A0A016ECU6"/>
<comment type="caution">
    <text evidence="1">The sequence shown here is derived from an EMBL/GenBank/DDBJ whole genome shotgun (WGS) entry which is preliminary data.</text>
</comment>
<gene>
    <name evidence="1" type="ORF">M123_0612</name>
</gene>
<protein>
    <submittedName>
        <fullName evidence="1">Uncharacterized protein</fullName>
    </submittedName>
</protein>
<evidence type="ECO:0000313" key="1">
    <source>
        <dbReference type="EMBL" id="EXZ74926.1"/>
    </source>
</evidence>